<evidence type="ECO:0000313" key="4">
    <source>
        <dbReference type="Proteomes" id="UP000007800"/>
    </source>
</evidence>
<feature type="transmembrane region" description="Helical" evidence="1">
    <location>
        <begin position="331"/>
        <end position="350"/>
    </location>
</feature>
<feature type="transmembrane region" description="Helical" evidence="1">
    <location>
        <begin position="250"/>
        <end position="268"/>
    </location>
</feature>
<dbReference type="InParanoid" id="C5L7H5"/>
<dbReference type="OrthoDB" id="439059at2759"/>
<proteinExistence type="predicted"/>
<dbReference type="InterPro" id="IPR012429">
    <property type="entry name" value="HGSNAT_cat"/>
</dbReference>
<gene>
    <name evidence="3" type="ORF">Pmar_PMAR020599</name>
</gene>
<protein>
    <recommendedName>
        <fullName evidence="2">Heparan-alpha-glucosaminide N-acetyltransferase catalytic domain-containing protein</fullName>
    </recommendedName>
</protein>
<dbReference type="EMBL" id="GG679899">
    <property type="protein sequence ID" value="EER07437.1"/>
    <property type="molecule type" value="Genomic_DNA"/>
</dbReference>
<organism evidence="4">
    <name type="scientific">Perkinsus marinus (strain ATCC 50983 / TXsc)</name>
    <dbReference type="NCBI Taxonomy" id="423536"/>
    <lineage>
        <taxon>Eukaryota</taxon>
        <taxon>Sar</taxon>
        <taxon>Alveolata</taxon>
        <taxon>Perkinsozoa</taxon>
        <taxon>Perkinsea</taxon>
        <taxon>Perkinsida</taxon>
        <taxon>Perkinsidae</taxon>
        <taxon>Perkinsus</taxon>
    </lineage>
</organism>
<keyword evidence="1" id="KW-1133">Transmembrane helix</keyword>
<dbReference type="OMA" id="WIIRISG"/>
<dbReference type="GeneID" id="9041181"/>
<dbReference type="AlphaFoldDB" id="C5L7H5"/>
<keyword evidence="1" id="KW-0812">Transmembrane</keyword>
<reference evidence="3 4" key="1">
    <citation type="submission" date="2008-07" db="EMBL/GenBank/DDBJ databases">
        <authorList>
            <person name="El-Sayed N."/>
            <person name="Caler E."/>
            <person name="Inman J."/>
            <person name="Amedeo P."/>
            <person name="Hass B."/>
            <person name="Wortman J."/>
        </authorList>
    </citation>
    <scope>NUCLEOTIDE SEQUENCE [LARGE SCALE GENOMIC DNA]</scope>
    <source>
        <strain evidence="4">ATCC 50983 / TXsc</strain>
    </source>
</reference>
<feature type="transmembrane region" description="Helical" evidence="1">
    <location>
        <begin position="149"/>
        <end position="166"/>
    </location>
</feature>
<feature type="transmembrane region" description="Helical" evidence="1">
    <location>
        <begin position="226"/>
        <end position="245"/>
    </location>
</feature>
<dbReference type="Pfam" id="PF07786">
    <property type="entry name" value="HGSNAT_cat"/>
    <property type="match status" value="1"/>
</dbReference>
<accession>C5L7H5</accession>
<feature type="transmembrane region" description="Helical" evidence="1">
    <location>
        <begin position="86"/>
        <end position="105"/>
    </location>
</feature>
<keyword evidence="4" id="KW-1185">Reference proteome</keyword>
<evidence type="ECO:0000256" key="1">
    <source>
        <dbReference type="SAM" id="Phobius"/>
    </source>
</evidence>
<feature type="transmembrane region" description="Helical" evidence="1">
    <location>
        <begin position="201"/>
        <end position="220"/>
    </location>
</feature>
<keyword evidence="1" id="KW-0472">Membrane</keyword>
<name>C5L7H5_PERM5</name>
<sequence>MSQSPASSEVGVNFFGLPCMLQEELDFVEPTTFMVGDNLCTFHFLTRKERAMHKETSEGFDPLSDAEKGSSPDGVNLKPRYPAVDYFRGTTILFVVTFHLIWVLGGFELIPDFPVMAGYNLPITNYLYFLAFYAVSFFWVNLSRFVHPWIQYLLFPVVTLSCIYMLCWESERSGVCTIMLCVGLSLAIVHEDRIKWRNLIIRTLKLGVAAGIISALTYIFIPTSPIYFGAIHCITLNTLLTMIFIRVPRIAFVGFISIQLFTMMGRVFPLEIPMDRPTVDVIPWFHNLGYCLLGVWLHSVGAHKISAIELIPGRPMHFEDTVFTFFGRHSLTVYLAHMLPALFILGVHVYSKWW</sequence>
<dbReference type="Proteomes" id="UP000007800">
    <property type="component" value="Unassembled WGS sequence"/>
</dbReference>
<dbReference type="RefSeq" id="XP_002775621.1">
    <property type="nucleotide sequence ID" value="XM_002775575.1"/>
</dbReference>
<evidence type="ECO:0000259" key="2">
    <source>
        <dbReference type="Pfam" id="PF07786"/>
    </source>
</evidence>
<feature type="transmembrane region" description="Helical" evidence="1">
    <location>
        <begin position="125"/>
        <end position="142"/>
    </location>
</feature>
<evidence type="ECO:0000313" key="3">
    <source>
        <dbReference type="EMBL" id="EER07437.1"/>
    </source>
</evidence>
<feature type="domain" description="Heparan-alpha-glucosaminide N-acetyltransferase catalytic" evidence="2">
    <location>
        <begin position="170"/>
        <end position="338"/>
    </location>
</feature>